<dbReference type="KEGG" id="goe:100899418"/>
<feature type="transmembrane region" description="Helical" evidence="1">
    <location>
        <begin position="160"/>
        <end position="183"/>
    </location>
</feature>
<dbReference type="SUPFAM" id="SSF103473">
    <property type="entry name" value="MFS general substrate transporter"/>
    <property type="match status" value="1"/>
</dbReference>
<keyword evidence="2" id="KW-1185">Reference proteome</keyword>
<name>A0AAJ6QU25_9ACAR</name>
<reference evidence="3" key="1">
    <citation type="submission" date="2025-08" db="UniProtKB">
        <authorList>
            <consortium name="RefSeq"/>
        </authorList>
    </citation>
    <scope>IDENTIFICATION</scope>
</reference>
<protein>
    <submittedName>
        <fullName evidence="3">Uncharacterized protein LOC100899418</fullName>
    </submittedName>
</protein>
<feature type="transmembrane region" description="Helical" evidence="1">
    <location>
        <begin position="221"/>
        <end position="240"/>
    </location>
</feature>
<dbReference type="GeneID" id="100899418"/>
<keyword evidence="1" id="KW-1133">Transmembrane helix</keyword>
<organism evidence="2 3">
    <name type="scientific">Galendromus occidentalis</name>
    <name type="common">western predatory mite</name>
    <dbReference type="NCBI Taxonomy" id="34638"/>
    <lineage>
        <taxon>Eukaryota</taxon>
        <taxon>Metazoa</taxon>
        <taxon>Ecdysozoa</taxon>
        <taxon>Arthropoda</taxon>
        <taxon>Chelicerata</taxon>
        <taxon>Arachnida</taxon>
        <taxon>Acari</taxon>
        <taxon>Parasitiformes</taxon>
        <taxon>Mesostigmata</taxon>
        <taxon>Gamasina</taxon>
        <taxon>Phytoseioidea</taxon>
        <taxon>Phytoseiidae</taxon>
        <taxon>Typhlodrominae</taxon>
        <taxon>Galendromus</taxon>
    </lineage>
</organism>
<feature type="transmembrane region" description="Helical" evidence="1">
    <location>
        <begin position="261"/>
        <end position="284"/>
    </location>
</feature>
<feature type="transmembrane region" description="Helical" evidence="1">
    <location>
        <begin position="304"/>
        <end position="327"/>
    </location>
</feature>
<dbReference type="Proteomes" id="UP000694867">
    <property type="component" value="Unplaced"/>
</dbReference>
<sequence>MTVLTDTNGAMKNDYRPPSWNGHRTFLSIDEEEASHRVGSFSLAEGNELKPPEARFHAWIFPLLWCAAFSAGCQSLMGPYIPYLAYDKYSLEMIDMSIIFAINRGATAIGALLAYCVINASNGAAMLKSATFLAGASYAAYGGLFYLRETHTMEYMGAASALYGMAGFSHSFFLVFSLTILFYHYAKKFQLYICLFEFMIGLGGSCCLVAAYYVFQQCKAMPFFIIGGCLAFGSLFACTVSPDRGIPSKRSTVTSRNTCRLLCGIPLLIDMLTIACAGISYAYLEVNLYRNVGKLEGLSDLFRTTYLFAGFFAFYSIGILIFGTIGLTWHTESFSAFLAQVCATTGFIIGTPVLEQILGYPIDGKNE</sequence>
<dbReference type="RefSeq" id="XP_003743865.1">
    <property type="nucleotide sequence ID" value="XM_003743817.2"/>
</dbReference>
<dbReference type="InterPro" id="IPR036259">
    <property type="entry name" value="MFS_trans_sf"/>
</dbReference>
<evidence type="ECO:0000313" key="2">
    <source>
        <dbReference type="Proteomes" id="UP000694867"/>
    </source>
</evidence>
<feature type="transmembrane region" description="Helical" evidence="1">
    <location>
        <begin position="97"/>
        <end position="118"/>
    </location>
</feature>
<evidence type="ECO:0000313" key="3">
    <source>
        <dbReference type="RefSeq" id="XP_003743865.1"/>
    </source>
</evidence>
<accession>A0AAJ6QU25</accession>
<feature type="transmembrane region" description="Helical" evidence="1">
    <location>
        <begin position="56"/>
        <end position="77"/>
    </location>
</feature>
<keyword evidence="1" id="KW-0812">Transmembrane</keyword>
<evidence type="ECO:0000256" key="1">
    <source>
        <dbReference type="SAM" id="Phobius"/>
    </source>
</evidence>
<feature type="transmembrane region" description="Helical" evidence="1">
    <location>
        <begin position="130"/>
        <end position="148"/>
    </location>
</feature>
<feature type="transmembrane region" description="Helical" evidence="1">
    <location>
        <begin position="334"/>
        <end position="354"/>
    </location>
</feature>
<dbReference type="AlphaFoldDB" id="A0AAJ6QU25"/>
<keyword evidence="1" id="KW-0472">Membrane</keyword>
<gene>
    <name evidence="3" type="primary">LOC100899418</name>
</gene>
<feature type="transmembrane region" description="Helical" evidence="1">
    <location>
        <begin position="195"/>
        <end position="215"/>
    </location>
</feature>
<proteinExistence type="predicted"/>